<dbReference type="AlphaFoldDB" id="A0A8X6J5R8"/>
<protein>
    <submittedName>
        <fullName evidence="1">Uncharacterized protein</fullName>
    </submittedName>
</protein>
<organism evidence="1 2">
    <name type="scientific">Trichonephila inaurata madagascariensis</name>
    <dbReference type="NCBI Taxonomy" id="2747483"/>
    <lineage>
        <taxon>Eukaryota</taxon>
        <taxon>Metazoa</taxon>
        <taxon>Ecdysozoa</taxon>
        <taxon>Arthropoda</taxon>
        <taxon>Chelicerata</taxon>
        <taxon>Arachnida</taxon>
        <taxon>Araneae</taxon>
        <taxon>Araneomorphae</taxon>
        <taxon>Entelegynae</taxon>
        <taxon>Araneoidea</taxon>
        <taxon>Nephilidae</taxon>
        <taxon>Trichonephila</taxon>
        <taxon>Trichonephila inaurata</taxon>
    </lineage>
</organism>
<gene>
    <name evidence="1" type="ORF">TNIN_93061</name>
</gene>
<comment type="caution">
    <text evidence="1">The sequence shown here is derived from an EMBL/GenBank/DDBJ whole genome shotgun (WGS) entry which is preliminary data.</text>
</comment>
<sequence>MTKFCLRWVQRLLNAKQKKKRKQFSQQYLNRFNRDLTNFVWRFVIMVPRLHARNEAADKAVSESRLTSVPKLEGACFGKRFASKEEVERAMDEYFYSFLDSHFGKRNTDAAKILHQVC</sequence>
<accession>A0A8X6J5R8</accession>
<reference evidence="1" key="1">
    <citation type="submission" date="2020-08" db="EMBL/GenBank/DDBJ databases">
        <title>Multicomponent nature underlies the extraordinary mechanical properties of spider dragline silk.</title>
        <authorList>
            <person name="Kono N."/>
            <person name="Nakamura H."/>
            <person name="Mori M."/>
            <person name="Yoshida Y."/>
            <person name="Ohtoshi R."/>
            <person name="Malay A.D."/>
            <person name="Moran D.A.P."/>
            <person name="Tomita M."/>
            <person name="Numata K."/>
            <person name="Arakawa K."/>
        </authorList>
    </citation>
    <scope>NUCLEOTIDE SEQUENCE</scope>
</reference>
<name>A0A8X6J5R8_9ARAC</name>
<proteinExistence type="predicted"/>
<evidence type="ECO:0000313" key="1">
    <source>
        <dbReference type="EMBL" id="GFS38103.1"/>
    </source>
</evidence>
<dbReference type="Proteomes" id="UP000886998">
    <property type="component" value="Unassembled WGS sequence"/>
</dbReference>
<dbReference type="EMBL" id="BMAV01025062">
    <property type="protein sequence ID" value="GFS38103.1"/>
    <property type="molecule type" value="Genomic_DNA"/>
</dbReference>
<evidence type="ECO:0000313" key="2">
    <source>
        <dbReference type="Proteomes" id="UP000886998"/>
    </source>
</evidence>
<keyword evidence="2" id="KW-1185">Reference proteome</keyword>